<dbReference type="CDD" id="cd00408">
    <property type="entry name" value="DHDPS-like"/>
    <property type="match status" value="1"/>
</dbReference>
<evidence type="ECO:0000256" key="5">
    <source>
        <dbReference type="PIRSR" id="PIRSR001365-2"/>
    </source>
</evidence>
<dbReference type="PANTHER" id="PTHR12128">
    <property type="entry name" value="DIHYDRODIPICOLINATE SYNTHASE"/>
    <property type="match status" value="1"/>
</dbReference>
<evidence type="ECO:0000256" key="4">
    <source>
        <dbReference type="PIRSR" id="PIRSR001365-1"/>
    </source>
</evidence>
<gene>
    <name evidence="6" type="ORF">PDMSB3_3438</name>
</gene>
<dbReference type="PIRSF" id="PIRSF001365">
    <property type="entry name" value="DHDPS"/>
    <property type="match status" value="1"/>
</dbReference>
<name>A0A5Q4ZFU4_9BURK</name>
<dbReference type="InterPro" id="IPR013785">
    <property type="entry name" value="Aldolase_TIM"/>
</dbReference>
<dbReference type="PANTHER" id="PTHR12128:SF66">
    <property type="entry name" value="4-HYDROXY-2-OXOGLUTARATE ALDOLASE, MITOCHONDRIAL"/>
    <property type="match status" value="1"/>
</dbReference>
<feature type="binding site" evidence="5">
    <location>
        <position position="57"/>
    </location>
    <ligand>
        <name>pyruvate</name>
        <dbReference type="ChEBI" id="CHEBI:15361"/>
    </ligand>
</feature>
<dbReference type="InterPro" id="IPR002220">
    <property type="entry name" value="DapA-like"/>
</dbReference>
<keyword evidence="2 3" id="KW-0456">Lyase</keyword>
<dbReference type="Gene3D" id="3.20.20.70">
    <property type="entry name" value="Aldolase class I"/>
    <property type="match status" value="1"/>
</dbReference>
<accession>A0A5Q4ZFU4</accession>
<dbReference type="SMART" id="SM01130">
    <property type="entry name" value="DHDPS"/>
    <property type="match status" value="1"/>
</dbReference>
<evidence type="ECO:0000313" key="7">
    <source>
        <dbReference type="Proteomes" id="UP000325811"/>
    </source>
</evidence>
<dbReference type="EMBL" id="LR699553">
    <property type="protein sequence ID" value="VVD29894.1"/>
    <property type="molecule type" value="Genomic_DNA"/>
</dbReference>
<organism evidence="6 7">
    <name type="scientific">Paraburkholderia dioscoreae</name>
    <dbReference type="NCBI Taxonomy" id="2604047"/>
    <lineage>
        <taxon>Bacteria</taxon>
        <taxon>Pseudomonadati</taxon>
        <taxon>Pseudomonadota</taxon>
        <taxon>Betaproteobacteria</taxon>
        <taxon>Burkholderiales</taxon>
        <taxon>Burkholderiaceae</taxon>
        <taxon>Paraburkholderia</taxon>
    </lineage>
</organism>
<evidence type="ECO:0000256" key="2">
    <source>
        <dbReference type="ARBA" id="ARBA00023239"/>
    </source>
</evidence>
<dbReference type="Proteomes" id="UP000325811">
    <property type="component" value="Chromosome I"/>
</dbReference>
<dbReference type="KEGG" id="pdio:PDMSB3_3438"/>
<dbReference type="SUPFAM" id="SSF51569">
    <property type="entry name" value="Aldolase"/>
    <property type="match status" value="1"/>
</dbReference>
<comment type="similarity">
    <text evidence="1 3">Belongs to the DapA family.</text>
</comment>
<proteinExistence type="inferred from homology"/>
<dbReference type="AlphaFoldDB" id="A0A5Q4ZFU4"/>
<dbReference type="Pfam" id="PF00701">
    <property type="entry name" value="DHDPS"/>
    <property type="match status" value="1"/>
</dbReference>
<evidence type="ECO:0000256" key="1">
    <source>
        <dbReference type="ARBA" id="ARBA00007592"/>
    </source>
</evidence>
<keyword evidence="7" id="KW-1185">Reference proteome</keyword>
<dbReference type="GO" id="GO:0008840">
    <property type="term" value="F:4-hydroxy-tetrahydrodipicolinate synthase activity"/>
    <property type="evidence" value="ECO:0007669"/>
    <property type="project" value="TreeGrafter"/>
</dbReference>
<reference evidence="6 7" key="1">
    <citation type="submission" date="2019-08" db="EMBL/GenBank/DDBJ databases">
        <authorList>
            <person name="Herpell B J."/>
        </authorList>
    </citation>
    <scope>NUCLEOTIDE SEQUENCE [LARGE SCALE GENOMIC DNA]</scope>
    <source>
        <strain evidence="7">Msb3</strain>
    </source>
</reference>
<sequence length="311" mass="33418">MNTIKSTNVKTTPALVVPPLTPFDSSLKVDRAALATHIDYVVEDCRATMVVAAGVETQEYHYLPFEERKALVRATVEAVDARVPVVVGISHPSIRSAVELGQLASSLGAHAIQLLAPLRPFGGAPSTAEVVRYFELIARETELPIMLYLNPGPGADLGPEATVELAKLERVKYVKESSRDLARVGRLIEQIDRAGHAQYLTTSQMLLITLQLGGSGATMPPPLAELGAKIIAAFAGGNAAEAARLQQQFSLFPARWMHRGLLPTMKAALHALGRCIGEPYPPFGTLTDDEAAQIATYLQSTDLSHVTENHA</sequence>
<evidence type="ECO:0000256" key="3">
    <source>
        <dbReference type="PIRNR" id="PIRNR001365"/>
    </source>
</evidence>
<feature type="active site" description="Proton donor/acceptor" evidence="4">
    <location>
        <position position="148"/>
    </location>
</feature>
<protein>
    <submittedName>
        <fullName evidence="6">Dihydrodipicolinate synthase/N-acetylneuraminate lyase</fullName>
    </submittedName>
</protein>
<feature type="active site" description="Schiff-base intermediate with substrate" evidence="4">
    <location>
        <position position="175"/>
    </location>
</feature>
<dbReference type="RefSeq" id="WP_165186883.1">
    <property type="nucleotide sequence ID" value="NZ_LR699553.1"/>
</dbReference>
<evidence type="ECO:0000313" key="6">
    <source>
        <dbReference type="EMBL" id="VVD29894.1"/>
    </source>
</evidence>